<feature type="chain" id="PRO_5039607440" description="DUF3558 domain-containing protein" evidence="1">
    <location>
        <begin position="22"/>
        <end position="212"/>
    </location>
</feature>
<protein>
    <recommendedName>
        <fullName evidence="4">DUF3558 domain-containing protein</fullName>
    </recommendedName>
</protein>
<sequence>MIRMCGAVGSIASVAAVLVLAGCGQDSGGDEQTSEAAPPPAAAPCTLLDAAAIEDLAGTALEGSANTINGTDLAACRYGNLSEVGIQVARVPANEWATALPAAVDALKKMPAGAIPPGVVTQLEDAAKLIDEGKSIPADEACDYFSTLLEVQNQPPGSTKSVTLYPSARAPKTINGQQCVDNTYTTITVGRPDIATTPDLKTKVETILDQLK</sequence>
<keyword evidence="3" id="KW-1185">Reference proteome</keyword>
<keyword evidence="1" id="KW-0732">Signal</keyword>
<accession>A0A934U0C7</accession>
<dbReference type="Proteomes" id="UP000655868">
    <property type="component" value="Unassembled WGS sequence"/>
</dbReference>
<dbReference type="PROSITE" id="PS51257">
    <property type="entry name" value="PROKAR_LIPOPROTEIN"/>
    <property type="match status" value="1"/>
</dbReference>
<gene>
    <name evidence="2" type="ORF">JGU71_00950</name>
</gene>
<evidence type="ECO:0000313" key="2">
    <source>
        <dbReference type="EMBL" id="MBJ8337441.1"/>
    </source>
</evidence>
<feature type="signal peptide" evidence="1">
    <location>
        <begin position="1"/>
        <end position="21"/>
    </location>
</feature>
<dbReference type="AlphaFoldDB" id="A0A934U0C7"/>
<name>A0A934U0C7_9NOCA</name>
<dbReference type="RefSeq" id="WP_199701104.1">
    <property type="nucleotide sequence ID" value="NZ_JAEMNV010000001.1"/>
</dbReference>
<comment type="caution">
    <text evidence="2">The sequence shown here is derived from an EMBL/GenBank/DDBJ whole genome shotgun (WGS) entry which is preliminary data.</text>
</comment>
<evidence type="ECO:0000256" key="1">
    <source>
        <dbReference type="SAM" id="SignalP"/>
    </source>
</evidence>
<dbReference type="EMBL" id="JAEMNV010000001">
    <property type="protein sequence ID" value="MBJ8337441.1"/>
    <property type="molecule type" value="Genomic_DNA"/>
</dbReference>
<evidence type="ECO:0000313" key="3">
    <source>
        <dbReference type="Proteomes" id="UP000655868"/>
    </source>
</evidence>
<reference evidence="2" key="1">
    <citation type="submission" date="2020-12" db="EMBL/GenBank/DDBJ databases">
        <title>Antrihabitans popcorni sp. nov. and Antrihabitans auranticaus sp. nov., isolated from a larva cave.</title>
        <authorList>
            <person name="Lee S.D."/>
            <person name="Kim I.S."/>
        </authorList>
    </citation>
    <scope>NUCLEOTIDE SEQUENCE</scope>
    <source>
        <strain evidence="2">YC3-6</strain>
    </source>
</reference>
<organism evidence="2 3">
    <name type="scientific">Antrihabitans stalagmiti</name>
    <dbReference type="NCBI Taxonomy" id="2799499"/>
    <lineage>
        <taxon>Bacteria</taxon>
        <taxon>Bacillati</taxon>
        <taxon>Actinomycetota</taxon>
        <taxon>Actinomycetes</taxon>
        <taxon>Mycobacteriales</taxon>
        <taxon>Nocardiaceae</taxon>
        <taxon>Antrihabitans</taxon>
    </lineage>
</organism>
<evidence type="ECO:0008006" key="4">
    <source>
        <dbReference type="Google" id="ProtNLM"/>
    </source>
</evidence>
<proteinExistence type="predicted"/>